<organism evidence="3 4">
    <name type="scientific">Mya arenaria</name>
    <name type="common">Soft-shell clam</name>
    <dbReference type="NCBI Taxonomy" id="6604"/>
    <lineage>
        <taxon>Eukaryota</taxon>
        <taxon>Metazoa</taxon>
        <taxon>Spiralia</taxon>
        <taxon>Lophotrochozoa</taxon>
        <taxon>Mollusca</taxon>
        <taxon>Bivalvia</taxon>
        <taxon>Autobranchia</taxon>
        <taxon>Heteroconchia</taxon>
        <taxon>Euheterodonta</taxon>
        <taxon>Imparidentia</taxon>
        <taxon>Neoheterodontei</taxon>
        <taxon>Myida</taxon>
        <taxon>Myoidea</taxon>
        <taxon>Myidae</taxon>
        <taxon>Mya</taxon>
    </lineage>
</organism>
<evidence type="ECO:0000256" key="2">
    <source>
        <dbReference type="SAM" id="MobiDB-lite"/>
    </source>
</evidence>
<feature type="coiled-coil region" evidence="1">
    <location>
        <begin position="29"/>
        <end position="56"/>
    </location>
</feature>
<feature type="compositionally biased region" description="Acidic residues" evidence="2">
    <location>
        <begin position="125"/>
        <end position="137"/>
    </location>
</feature>
<evidence type="ECO:0000313" key="4">
    <source>
        <dbReference type="Proteomes" id="UP001164746"/>
    </source>
</evidence>
<proteinExistence type="predicted"/>
<feature type="region of interest" description="Disordered" evidence="2">
    <location>
        <begin position="105"/>
        <end position="137"/>
    </location>
</feature>
<keyword evidence="4" id="KW-1185">Reference proteome</keyword>
<feature type="compositionally biased region" description="Polar residues" evidence="2">
    <location>
        <begin position="62"/>
        <end position="74"/>
    </location>
</feature>
<dbReference type="EMBL" id="CP111026">
    <property type="protein sequence ID" value="WAR28304.1"/>
    <property type="molecule type" value="Genomic_DNA"/>
</dbReference>
<evidence type="ECO:0000256" key="1">
    <source>
        <dbReference type="SAM" id="Coils"/>
    </source>
</evidence>
<dbReference type="Proteomes" id="UP001164746">
    <property type="component" value="Chromosome 15"/>
</dbReference>
<evidence type="ECO:0000313" key="3">
    <source>
        <dbReference type="EMBL" id="WAR28304.1"/>
    </source>
</evidence>
<gene>
    <name evidence="3" type="ORF">MAR_014008</name>
</gene>
<feature type="compositionally biased region" description="Basic residues" evidence="2">
    <location>
        <begin position="78"/>
        <end position="89"/>
    </location>
</feature>
<reference evidence="3" key="1">
    <citation type="submission" date="2022-11" db="EMBL/GenBank/DDBJ databases">
        <title>Centuries of genome instability and evolution in soft-shell clam transmissible cancer (bioRxiv).</title>
        <authorList>
            <person name="Hart S.F.M."/>
            <person name="Yonemitsu M.A."/>
            <person name="Giersch R.M."/>
            <person name="Beal B.F."/>
            <person name="Arriagada G."/>
            <person name="Davis B.W."/>
            <person name="Ostrander E.A."/>
            <person name="Goff S.P."/>
            <person name="Metzger M.J."/>
        </authorList>
    </citation>
    <scope>NUCLEOTIDE SEQUENCE</scope>
    <source>
        <strain evidence="3">MELC-2E11</strain>
        <tissue evidence="3">Siphon/mantle</tissue>
    </source>
</reference>
<keyword evidence="1" id="KW-0175">Coiled coil</keyword>
<protein>
    <submittedName>
        <fullName evidence="3">Uncharacterized protein</fullName>
    </submittedName>
</protein>
<feature type="region of interest" description="Disordered" evidence="2">
    <location>
        <begin position="62"/>
        <end position="89"/>
    </location>
</feature>
<accession>A0ABY7G458</accession>
<sequence length="230" mass="26556">MFSMIFCLYTFHQSQILKHIQMALLRKLLGRKQHSLDNSKNVLQKHEEEKAVVTNTIDNTPNEINESTTSVSIQSEKKQHRRNATQRRHKKLTTEFIPFLIKDAEVSLEGSPQENPDEVSKDTCEYDSDDEDVTSSSEFEEFLVRNRHKWMEAKLRRLRTAPTPVEDDADENNNEEENQPLITMVTIETSPITPSTPEMIQSAQTTPLALLQPRTLFDKLPIESNLSYKV</sequence>
<name>A0ABY7G458_MYAAR</name>